<organism evidence="2 3">
    <name type="scientific">Actinomadura rudentiformis</name>
    <dbReference type="NCBI Taxonomy" id="359158"/>
    <lineage>
        <taxon>Bacteria</taxon>
        <taxon>Bacillati</taxon>
        <taxon>Actinomycetota</taxon>
        <taxon>Actinomycetes</taxon>
        <taxon>Streptosporangiales</taxon>
        <taxon>Thermomonosporaceae</taxon>
        <taxon>Actinomadura</taxon>
    </lineage>
</organism>
<dbReference type="AlphaFoldDB" id="A0A6H9YYV6"/>
<sequence length="63" mass="6458">MWPLAGLAFGAVLGLAAGFGGFGPFLAVLVLGIIGFLTGRVIEGELDVSDLFGPAHERRGRSS</sequence>
<accession>A0A6H9YYV6</accession>
<keyword evidence="3" id="KW-1185">Reference proteome</keyword>
<comment type="caution">
    <text evidence="2">The sequence shown here is derived from an EMBL/GenBank/DDBJ whole genome shotgun (WGS) entry which is preliminary data.</text>
</comment>
<proteinExistence type="predicted"/>
<evidence type="ECO:0000313" key="3">
    <source>
        <dbReference type="Proteomes" id="UP000468735"/>
    </source>
</evidence>
<name>A0A6H9YYV6_9ACTN</name>
<dbReference type="Proteomes" id="UP000468735">
    <property type="component" value="Unassembled WGS sequence"/>
</dbReference>
<protein>
    <recommendedName>
        <fullName evidence="4">DUF2273 domain-containing protein</fullName>
    </recommendedName>
</protein>
<gene>
    <name evidence="2" type="ORF">F8566_22815</name>
</gene>
<keyword evidence="1" id="KW-0812">Transmembrane</keyword>
<dbReference type="EMBL" id="WBMT01000010">
    <property type="protein sequence ID" value="KAB2347071.1"/>
    <property type="molecule type" value="Genomic_DNA"/>
</dbReference>
<keyword evidence="1" id="KW-0472">Membrane</keyword>
<evidence type="ECO:0000256" key="1">
    <source>
        <dbReference type="SAM" id="Phobius"/>
    </source>
</evidence>
<keyword evidence="1" id="KW-1133">Transmembrane helix</keyword>
<feature type="transmembrane region" description="Helical" evidence="1">
    <location>
        <begin position="26"/>
        <end position="42"/>
    </location>
</feature>
<reference evidence="2 3" key="1">
    <citation type="submission" date="2019-09" db="EMBL/GenBank/DDBJ databases">
        <title>Actinomadura physcomitrii sp. nov., a novel actinomycete isolated from moss [Physcomitrium sphaericum (Ludw) Fuernr].</title>
        <authorList>
            <person name="Zhuang X."/>
            <person name="Liu C."/>
        </authorList>
    </citation>
    <scope>NUCLEOTIDE SEQUENCE [LARGE SCALE GENOMIC DNA]</scope>
    <source>
        <strain evidence="2 3">HMC1</strain>
    </source>
</reference>
<evidence type="ECO:0000313" key="2">
    <source>
        <dbReference type="EMBL" id="KAB2347071.1"/>
    </source>
</evidence>
<evidence type="ECO:0008006" key="4">
    <source>
        <dbReference type="Google" id="ProtNLM"/>
    </source>
</evidence>